<dbReference type="AlphaFoldDB" id="A0A6G1QCA0"/>
<evidence type="ECO:0000313" key="1">
    <source>
        <dbReference type="EMBL" id="KAF3700290.1"/>
    </source>
</evidence>
<reference evidence="2" key="2">
    <citation type="submission" date="2019-02" db="EMBL/GenBank/DDBJ databases">
        <title>Opniocepnalus argus Var Kimnra genome.</title>
        <authorList>
            <person name="Zhou C."/>
            <person name="Xiao S."/>
        </authorList>
    </citation>
    <scope>NUCLEOTIDE SEQUENCE [LARGE SCALE GENOMIC DNA]</scope>
</reference>
<accession>A0A6G1QCA0</accession>
<dbReference type="Proteomes" id="UP000503349">
    <property type="component" value="Chromosome 15"/>
</dbReference>
<dbReference type="EMBL" id="CM015726">
    <property type="protein sequence ID" value="KAF3700290.1"/>
    <property type="molecule type" value="Genomic_DNA"/>
</dbReference>
<reference evidence="1 2" key="1">
    <citation type="submission" date="2019-02" db="EMBL/GenBank/DDBJ databases">
        <title>Opniocepnalus argus genome.</title>
        <authorList>
            <person name="Zhou C."/>
            <person name="Xiao S."/>
        </authorList>
    </citation>
    <scope>NUCLEOTIDE SEQUENCE [LARGE SCALE GENOMIC DNA]</scope>
    <source>
        <strain evidence="1">OARG1902GOOAL</strain>
        <tissue evidence="1">Muscle</tissue>
    </source>
</reference>
<sequence>MVHMAAQCSADTAVPAVLSAIAKDYWQCCEFSDGRQQPNEKEMEVEKLQRGSARSRRSISVKCELIAPHIINRLMLHPQSLCRGLMLAGRVADVSVIAFSLCTFIFGQCVSFSGSPCASALGRLATVGEVPTVCCGSRYWDKDVSDGVKERERRSANILPLFPFTPAS</sequence>
<name>A0A6G1QCA0_CHAAH</name>
<organism evidence="1 2">
    <name type="scientific">Channa argus</name>
    <name type="common">Northern snakehead</name>
    <name type="synonym">Ophicephalus argus</name>
    <dbReference type="NCBI Taxonomy" id="215402"/>
    <lineage>
        <taxon>Eukaryota</taxon>
        <taxon>Metazoa</taxon>
        <taxon>Chordata</taxon>
        <taxon>Craniata</taxon>
        <taxon>Vertebrata</taxon>
        <taxon>Euteleostomi</taxon>
        <taxon>Actinopterygii</taxon>
        <taxon>Neopterygii</taxon>
        <taxon>Teleostei</taxon>
        <taxon>Neoteleostei</taxon>
        <taxon>Acanthomorphata</taxon>
        <taxon>Anabantaria</taxon>
        <taxon>Anabantiformes</taxon>
        <taxon>Channoidei</taxon>
        <taxon>Channidae</taxon>
        <taxon>Channa</taxon>
    </lineage>
</organism>
<keyword evidence="2" id="KW-1185">Reference proteome</keyword>
<proteinExistence type="predicted"/>
<evidence type="ECO:0000313" key="2">
    <source>
        <dbReference type="Proteomes" id="UP000503349"/>
    </source>
</evidence>
<protein>
    <submittedName>
        <fullName evidence="1">Uncharacterized protein</fullName>
    </submittedName>
</protein>
<gene>
    <name evidence="1" type="ORF">EXN66_Car015977</name>
</gene>